<feature type="compositionally biased region" description="Polar residues" evidence="1">
    <location>
        <begin position="111"/>
        <end position="149"/>
    </location>
</feature>
<reference evidence="2 3" key="1">
    <citation type="submission" date="2019-04" db="EMBL/GenBank/DDBJ databases">
        <title>Comparative genomics and transcriptomics to analyze fruiting body development in filamentous ascomycetes.</title>
        <authorList>
            <consortium name="DOE Joint Genome Institute"/>
            <person name="Lutkenhaus R."/>
            <person name="Traeger S."/>
            <person name="Breuer J."/>
            <person name="Kuo A."/>
            <person name="Lipzen A."/>
            <person name="Pangilinan J."/>
            <person name="Dilworth D."/>
            <person name="Sandor L."/>
            <person name="Poggeler S."/>
            <person name="Barry K."/>
            <person name="Grigoriev I.V."/>
            <person name="Nowrousian M."/>
        </authorList>
    </citation>
    <scope>NUCLEOTIDE SEQUENCE [LARGE SCALE GENOMIC DNA]</scope>
    <source>
        <strain evidence="2 3">CBS 389.68</strain>
    </source>
</reference>
<evidence type="ECO:0000313" key="2">
    <source>
        <dbReference type="EMBL" id="TGZ82512.1"/>
    </source>
</evidence>
<proteinExistence type="predicted"/>
<feature type="region of interest" description="Disordered" evidence="1">
    <location>
        <begin position="1"/>
        <end position="85"/>
    </location>
</feature>
<feature type="compositionally biased region" description="Basic and acidic residues" evidence="1">
    <location>
        <begin position="1"/>
        <end position="11"/>
    </location>
</feature>
<feature type="compositionally biased region" description="Polar residues" evidence="1">
    <location>
        <begin position="13"/>
        <end position="41"/>
    </location>
</feature>
<organism evidence="2 3">
    <name type="scientific">Ascodesmis nigricans</name>
    <dbReference type="NCBI Taxonomy" id="341454"/>
    <lineage>
        <taxon>Eukaryota</taxon>
        <taxon>Fungi</taxon>
        <taxon>Dikarya</taxon>
        <taxon>Ascomycota</taxon>
        <taxon>Pezizomycotina</taxon>
        <taxon>Pezizomycetes</taxon>
        <taxon>Pezizales</taxon>
        <taxon>Ascodesmidaceae</taxon>
        <taxon>Ascodesmis</taxon>
    </lineage>
</organism>
<feature type="compositionally biased region" description="Polar residues" evidence="1">
    <location>
        <begin position="54"/>
        <end position="85"/>
    </location>
</feature>
<protein>
    <submittedName>
        <fullName evidence="2">Uncharacterized protein</fullName>
    </submittedName>
</protein>
<feature type="compositionally biased region" description="Polar residues" evidence="1">
    <location>
        <begin position="163"/>
        <end position="173"/>
    </location>
</feature>
<accession>A0A4S2N0A1</accession>
<evidence type="ECO:0000256" key="1">
    <source>
        <dbReference type="SAM" id="MobiDB-lite"/>
    </source>
</evidence>
<feature type="region of interest" description="Disordered" evidence="1">
    <location>
        <begin position="466"/>
        <end position="487"/>
    </location>
</feature>
<dbReference type="InParanoid" id="A0A4S2N0A1"/>
<keyword evidence="3" id="KW-1185">Reference proteome</keyword>
<dbReference type="EMBL" id="ML220115">
    <property type="protein sequence ID" value="TGZ82512.1"/>
    <property type="molecule type" value="Genomic_DNA"/>
</dbReference>
<evidence type="ECO:0000313" key="3">
    <source>
        <dbReference type="Proteomes" id="UP000298138"/>
    </source>
</evidence>
<gene>
    <name evidence="2" type="ORF">EX30DRAFT_188072</name>
</gene>
<dbReference type="Proteomes" id="UP000298138">
    <property type="component" value="Unassembled WGS sequence"/>
</dbReference>
<name>A0A4S2N0A1_9PEZI</name>
<sequence length="612" mass="68031">MNRHEWHRDVSQRGPSRQQLYDPRVTSTGFEDTLPSSTITPTEHHDRIQEALRYQSTNDSTKSPNMSRQQSTQAEKITDSATGTPINLAGLDSLEVFKDLIGDKYHDGPPSNANGAQDVTSFDGSNNQTQNHDETGGTTPIGTHQNTAATVEHPQDREGAHQESGTFENSCAGSSDHRPLLHVPSTETSELLPGVQLPGQFSNDPDGAAAPIVPDETNQSKVKSSDSLLPALLQIGNNLKKWCPGCGHQGHSGLEFHSCPTGRLVRYIMSTGTKEYALMHKADGILHFVNDRHHLIDGMTYLAFRLQEDSSTETIYRLKQTGAKLMRAILKVLNDPLYGQFIRPADPTQNPMRLSEKVAMHQLTASFFNLTGSGPSDELKHFEDWTNFNVPFVGFEDETGSEMMEITEAYSRFQEAVHASRLQSEDFNLSRPLNPHFQLGLGQNTNQLEANLPVYINDEYLPVQGNDEKDKKKRVTTSDPPESNRTKYRRGIDTSIYDGVETEILGGRASVRCSTCLMRGHTLTATKTCPIGMLDRALNCASARTKIQWTSLKPKADKACGQLEGVIALLDKFPEEKARLRKKIAEYRELDPVTGRPRYARKFYTSCTKIAS</sequence>
<dbReference type="AlphaFoldDB" id="A0A4S2N0A1"/>
<feature type="region of interest" description="Disordered" evidence="1">
    <location>
        <begin position="102"/>
        <end position="176"/>
    </location>
</feature>